<evidence type="ECO:0000313" key="6">
    <source>
        <dbReference type="Proteomes" id="UP000325529"/>
    </source>
</evidence>
<evidence type="ECO:0000256" key="1">
    <source>
        <dbReference type="ARBA" id="ARBA00022448"/>
    </source>
</evidence>
<dbReference type="GO" id="GO:0016887">
    <property type="term" value="F:ATP hydrolysis activity"/>
    <property type="evidence" value="ECO:0007669"/>
    <property type="project" value="InterPro"/>
</dbReference>
<dbReference type="InterPro" id="IPR017871">
    <property type="entry name" value="ABC_transporter-like_CS"/>
</dbReference>
<keyword evidence="3 5" id="KW-0067">ATP-binding</keyword>
<dbReference type="PANTHER" id="PTHR24220:SF86">
    <property type="entry name" value="ABC TRANSPORTER ABCH.1"/>
    <property type="match status" value="1"/>
</dbReference>
<dbReference type="Pfam" id="PF00005">
    <property type="entry name" value="ABC_tran"/>
    <property type="match status" value="1"/>
</dbReference>
<dbReference type="PROSITE" id="PS50893">
    <property type="entry name" value="ABC_TRANSPORTER_2"/>
    <property type="match status" value="1"/>
</dbReference>
<reference evidence="5 6" key="1">
    <citation type="submission" date="2017-09" db="EMBL/GenBank/DDBJ databases">
        <authorList>
            <person name="Lee N."/>
            <person name="Cho B.-K."/>
        </authorList>
    </citation>
    <scope>NUCLEOTIDE SEQUENCE [LARGE SCALE GENOMIC DNA]</scope>
    <source>
        <strain evidence="5 6">ATCC 12853</strain>
    </source>
</reference>
<dbReference type="EMBL" id="CP023699">
    <property type="protein sequence ID" value="QEU96232.1"/>
    <property type="molecule type" value="Genomic_DNA"/>
</dbReference>
<evidence type="ECO:0000259" key="4">
    <source>
        <dbReference type="PROSITE" id="PS50893"/>
    </source>
</evidence>
<dbReference type="KEGG" id="ska:CP970_39610"/>
<dbReference type="Gene3D" id="3.40.50.300">
    <property type="entry name" value="P-loop containing nucleotide triphosphate hydrolases"/>
    <property type="match status" value="1"/>
</dbReference>
<protein>
    <submittedName>
        <fullName evidence="5">ABC transporter ATP-binding protein</fullName>
    </submittedName>
</protein>
<dbReference type="AlphaFoldDB" id="A0A5J6GP87"/>
<dbReference type="PROSITE" id="PS00211">
    <property type="entry name" value="ABC_TRANSPORTER_1"/>
    <property type="match status" value="1"/>
</dbReference>
<dbReference type="FunFam" id="3.40.50.300:FF:000032">
    <property type="entry name" value="Export ABC transporter ATP-binding protein"/>
    <property type="match status" value="1"/>
</dbReference>
<dbReference type="InterPro" id="IPR015854">
    <property type="entry name" value="ABC_transpr_LolD-like"/>
</dbReference>
<gene>
    <name evidence="5" type="ORF">CP970_39610</name>
</gene>
<dbReference type="CDD" id="cd03255">
    <property type="entry name" value="ABC_MJ0796_LolCDE_FtsE"/>
    <property type="match status" value="1"/>
</dbReference>
<dbReference type="RefSeq" id="WP_055549713.1">
    <property type="nucleotide sequence ID" value="NZ_CP023699.1"/>
</dbReference>
<dbReference type="GO" id="GO:0005524">
    <property type="term" value="F:ATP binding"/>
    <property type="evidence" value="ECO:0007669"/>
    <property type="project" value="UniProtKB-KW"/>
</dbReference>
<dbReference type="SMART" id="SM00382">
    <property type="entry name" value="AAA"/>
    <property type="match status" value="1"/>
</dbReference>
<dbReference type="PANTHER" id="PTHR24220">
    <property type="entry name" value="IMPORT ATP-BINDING PROTEIN"/>
    <property type="match status" value="1"/>
</dbReference>
<keyword evidence="1" id="KW-0813">Transport</keyword>
<dbReference type="InterPro" id="IPR003593">
    <property type="entry name" value="AAA+_ATPase"/>
</dbReference>
<dbReference type="InterPro" id="IPR003439">
    <property type="entry name" value="ABC_transporter-like_ATP-bd"/>
</dbReference>
<evidence type="ECO:0000256" key="2">
    <source>
        <dbReference type="ARBA" id="ARBA00022741"/>
    </source>
</evidence>
<organism evidence="5 6">
    <name type="scientific">Streptomyces kanamyceticus</name>
    <dbReference type="NCBI Taxonomy" id="1967"/>
    <lineage>
        <taxon>Bacteria</taxon>
        <taxon>Bacillati</taxon>
        <taxon>Actinomycetota</taxon>
        <taxon>Actinomycetes</taxon>
        <taxon>Kitasatosporales</taxon>
        <taxon>Streptomycetaceae</taxon>
        <taxon>Streptomyces</taxon>
    </lineage>
</organism>
<accession>A0A5J6GP87</accession>
<evidence type="ECO:0000256" key="3">
    <source>
        <dbReference type="ARBA" id="ARBA00022840"/>
    </source>
</evidence>
<name>A0A5J6GP87_STRKN</name>
<dbReference type="GO" id="GO:0005886">
    <property type="term" value="C:plasma membrane"/>
    <property type="evidence" value="ECO:0007669"/>
    <property type="project" value="TreeGrafter"/>
</dbReference>
<dbReference type="InterPro" id="IPR027417">
    <property type="entry name" value="P-loop_NTPase"/>
</dbReference>
<dbReference type="InterPro" id="IPR017911">
    <property type="entry name" value="MacB-like_ATP-bd"/>
</dbReference>
<keyword evidence="2" id="KW-0547">Nucleotide-binding</keyword>
<proteinExistence type="predicted"/>
<evidence type="ECO:0000313" key="5">
    <source>
        <dbReference type="EMBL" id="QEU96232.1"/>
    </source>
</evidence>
<dbReference type="GO" id="GO:0022857">
    <property type="term" value="F:transmembrane transporter activity"/>
    <property type="evidence" value="ECO:0007669"/>
    <property type="project" value="UniProtKB-ARBA"/>
</dbReference>
<dbReference type="SUPFAM" id="SSF52540">
    <property type="entry name" value="P-loop containing nucleoside triphosphate hydrolases"/>
    <property type="match status" value="1"/>
</dbReference>
<sequence>MTAPAVIDTRSVGRTYEAVSGPVRALDGVSFAVRAGELVAIIGPSGSGKSTLLNILGLLDRPGEGTYLLDGVDTAGLREKERTRLRAERIGFVFQAFHLVAHKSAGVNVVLPLVYNRAPRHERRRAAEQALDRVNLRHRMDALPHTLSGGEKQRVAIARATVHRPSLLLCDEPTGNLDTESTGMIMDHLAQLASEGLAVVVVTHDLTVAERADRVLRVKDGRLDRAEETCGR</sequence>
<keyword evidence="6" id="KW-1185">Reference proteome</keyword>
<dbReference type="Proteomes" id="UP000325529">
    <property type="component" value="Chromosome"/>
</dbReference>
<dbReference type="GO" id="GO:0098796">
    <property type="term" value="C:membrane protein complex"/>
    <property type="evidence" value="ECO:0007669"/>
    <property type="project" value="UniProtKB-ARBA"/>
</dbReference>
<dbReference type="OrthoDB" id="9802264at2"/>
<feature type="domain" description="ABC transporter" evidence="4">
    <location>
        <begin position="7"/>
        <end position="229"/>
    </location>
</feature>